<dbReference type="GO" id="GO:0031072">
    <property type="term" value="F:heat shock protein binding"/>
    <property type="evidence" value="ECO:0007669"/>
    <property type="project" value="InterPro"/>
</dbReference>
<protein>
    <recommendedName>
        <fullName evidence="11">J domain-containing protein</fullName>
    </recommendedName>
</protein>
<keyword evidence="2" id="KW-0677">Repeat</keyword>
<keyword evidence="10" id="KW-1185">Reference proteome</keyword>
<dbReference type="Gene3D" id="2.10.230.10">
    <property type="entry name" value="Heat shock protein DnaJ, cysteine-rich domain"/>
    <property type="match status" value="1"/>
</dbReference>
<dbReference type="GO" id="GO:0042026">
    <property type="term" value="P:protein refolding"/>
    <property type="evidence" value="ECO:0007669"/>
    <property type="project" value="TreeGrafter"/>
</dbReference>
<dbReference type="SMART" id="SM00271">
    <property type="entry name" value="DnaJ"/>
    <property type="match status" value="1"/>
</dbReference>
<keyword evidence="4 6" id="KW-0862">Zinc</keyword>
<dbReference type="CDD" id="cd10747">
    <property type="entry name" value="DnaJ_C"/>
    <property type="match status" value="1"/>
</dbReference>
<dbReference type="HAMAP" id="MF_01152">
    <property type="entry name" value="DnaJ"/>
    <property type="match status" value="1"/>
</dbReference>
<dbReference type="GO" id="GO:0008270">
    <property type="term" value="F:zinc ion binding"/>
    <property type="evidence" value="ECO:0007669"/>
    <property type="project" value="UniProtKB-KW"/>
</dbReference>
<dbReference type="OMA" id="MATDYYA"/>
<keyword evidence="5" id="KW-0143">Chaperone</keyword>
<feature type="non-terminal residue" evidence="9">
    <location>
        <position position="1"/>
    </location>
</feature>
<evidence type="ECO:0000259" key="8">
    <source>
        <dbReference type="PROSITE" id="PS51188"/>
    </source>
</evidence>
<feature type="domain" description="CR-type" evidence="8">
    <location>
        <begin position="189"/>
        <end position="266"/>
    </location>
</feature>
<dbReference type="PANTHER" id="PTHR43096">
    <property type="entry name" value="DNAJ HOMOLOG 1, MITOCHONDRIAL-RELATED"/>
    <property type="match status" value="1"/>
</dbReference>
<dbReference type="SUPFAM" id="SSF57938">
    <property type="entry name" value="DnaJ/Hsp40 cysteine-rich domain"/>
    <property type="match status" value="1"/>
</dbReference>
<dbReference type="Pfam" id="PF01556">
    <property type="entry name" value="DnaJ_C"/>
    <property type="match status" value="1"/>
</dbReference>
<dbReference type="PANTHER" id="PTHR43096:SF52">
    <property type="entry name" value="DNAJ HOMOLOG 1, MITOCHONDRIAL-RELATED"/>
    <property type="match status" value="1"/>
</dbReference>
<dbReference type="SUPFAM" id="SSF46565">
    <property type="entry name" value="Chaperone J-domain"/>
    <property type="match status" value="1"/>
</dbReference>
<evidence type="ECO:0000259" key="7">
    <source>
        <dbReference type="PROSITE" id="PS50076"/>
    </source>
</evidence>
<dbReference type="Gene3D" id="1.10.287.110">
    <property type="entry name" value="DnaJ domain"/>
    <property type="match status" value="1"/>
</dbReference>
<dbReference type="GO" id="GO:0051082">
    <property type="term" value="F:unfolded protein binding"/>
    <property type="evidence" value="ECO:0007669"/>
    <property type="project" value="InterPro"/>
</dbReference>
<dbReference type="PROSITE" id="PS51188">
    <property type="entry name" value="ZF_CR"/>
    <property type="match status" value="1"/>
</dbReference>
<dbReference type="InterPro" id="IPR001305">
    <property type="entry name" value="HSP_DnaJ_Cys-rich_dom"/>
</dbReference>
<name>A0A0G4IPX8_PLABS</name>
<sequence length="433" mass="45994">LQQGPRPAPSVVRDGAMIGGFRGARLLGRRLPRSSRIAGTRATFFGSPYTNDSKQRDHYDVLGVNKNASAADIKRAYYKLAKQFHPDSNPDPSAKEKFTEINNSYQILGDEEKRKQYDQFGHAAEQMEGSGGMHPGAAGAEDIFSAFEQMFGGGFRAGGRPRGAETRRSSKGANIQATLNLSFMEAVQGISKDVFVRRHAGCSSCSATGVQPGTKPRKCSRCGGSGEMAVAQGMFHMVMPCDQCGGVGQRSTPCSSCAGSGLKPESATVRVTIPAGVDDGTTVRVVGQGDEGVGGGGRGNLFVQIGVADHPVLSRDGPDVHVGVDIPFTTAIMGGMIEVPTLTGQADLKVPAGTQPNAKLLMRGKGIADVKRRGYVGNEVVHLNITMPDWNDMTPKMRAALEEYQREAERVHPQKSIVRKLKDFLKGGGASSG</sequence>
<evidence type="ECO:0000313" key="10">
    <source>
        <dbReference type="Proteomes" id="UP000039324"/>
    </source>
</evidence>
<dbReference type="PROSITE" id="PS00636">
    <property type="entry name" value="DNAJ_1"/>
    <property type="match status" value="1"/>
</dbReference>
<dbReference type="PROSITE" id="PS50076">
    <property type="entry name" value="DNAJ_2"/>
    <property type="match status" value="1"/>
</dbReference>
<dbReference type="InterPro" id="IPR018253">
    <property type="entry name" value="DnaJ_domain_CS"/>
</dbReference>
<dbReference type="InterPro" id="IPR001623">
    <property type="entry name" value="DnaJ_domain"/>
</dbReference>
<evidence type="ECO:0000256" key="1">
    <source>
        <dbReference type="ARBA" id="ARBA00022723"/>
    </source>
</evidence>
<evidence type="ECO:0000256" key="6">
    <source>
        <dbReference type="PROSITE-ProRule" id="PRU00546"/>
    </source>
</evidence>
<dbReference type="STRING" id="37360.A0A0G4IPX8"/>
<dbReference type="GO" id="GO:0009408">
    <property type="term" value="P:response to heat"/>
    <property type="evidence" value="ECO:0007669"/>
    <property type="project" value="InterPro"/>
</dbReference>
<dbReference type="Pfam" id="PF00226">
    <property type="entry name" value="DnaJ"/>
    <property type="match status" value="1"/>
</dbReference>
<evidence type="ECO:0000256" key="5">
    <source>
        <dbReference type="ARBA" id="ARBA00023186"/>
    </source>
</evidence>
<evidence type="ECO:0000256" key="4">
    <source>
        <dbReference type="ARBA" id="ARBA00022833"/>
    </source>
</evidence>
<dbReference type="PRINTS" id="PR00625">
    <property type="entry name" value="JDOMAIN"/>
</dbReference>
<dbReference type="EMBL" id="CDSF01000079">
    <property type="protein sequence ID" value="CEO97199.1"/>
    <property type="molecule type" value="Genomic_DNA"/>
</dbReference>
<dbReference type="InterPro" id="IPR002939">
    <property type="entry name" value="DnaJ_C"/>
</dbReference>
<keyword evidence="1 6" id="KW-0479">Metal-binding</keyword>
<keyword evidence="3 6" id="KW-0863">Zinc-finger</keyword>
<dbReference type="FunFam" id="2.60.260.20:FF:000005">
    <property type="entry name" value="Chaperone protein dnaJ 1, mitochondrial"/>
    <property type="match status" value="1"/>
</dbReference>
<dbReference type="InterPro" id="IPR008971">
    <property type="entry name" value="HSP40/DnaJ_pept-bd"/>
</dbReference>
<dbReference type="GO" id="GO:0005524">
    <property type="term" value="F:ATP binding"/>
    <property type="evidence" value="ECO:0007669"/>
    <property type="project" value="InterPro"/>
</dbReference>
<dbReference type="SUPFAM" id="SSF49493">
    <property type="entry name" value="HSP40/DnaJ peptide-binding domain"/>
    <property type="match status" value="2"/>
</dbReference>
<proteinExistence type="inferred from homology"/>
<evidence type="ECO:0000256" key="2">
    <source>
        <dbReference type="ARBA" id="ARBA00022737"/>
    </source>
</evidence>
<dbReference type="InterPro" id="IPR036869">
    <property type="entry name" value="J_dom_sf"/>
</dbReference>
<gene>
    <name evidence="9" type="ORF">PBRA_000544</name>
</gene>
<dbReference type="GO" id="GO:0005737">
    <property type="term" value="C:cytoplasm"/>
    <property type="evidence" value="ECO:0007669"/>
    <property type="project" value="TreeGrafter"/>
</dbReference>
<evidence type="ECO:0000313" key="9">
    <source>
        <dbReference type="EMBL" id="CEO97199.1"/>
    </source>
</evidence>
<dbReference type="InterPro" id="IPR036410">
    <property type="entry name" value="HSP_DnaJ_Cys-rich_dom_sf"/>
</dbReference>
<evidence type="ECO:0000256" key="3">
    <source>
        <dbReference type="ARBA" id="ARBA00022771"/>
    </source>
</evidence>
<feature type="domain" description="J" evidence="7">
    <location>
        <begin position="57"/>
        <end position="121"/>
    </location>
</feature>
<dbReference type="Gene3D" id="2.60.260.20">
    <property type="entry name" value="Urease metallochaperone UreE, N-terminal domain"/>
    <property type="match status" value="2"/>
</dbReference>
<evidence type="ECO:0008006" key="11">
    <source>
        <dbReference type="Google" id="ProtNLM"/>
    </source>
</evidence>
<dbReference type="Pfam" id="PF00684">
    <property type="entry name" value="DnaJ_CXXCXGXG"/>
    <property type="match status" value="1"/>
</dbReference>
<reference evidence="9 10" key="1">
    <citation type="submission" date="2015-02" db="EMBL/GenBank/DDBJ databases">
        <authorList>
            <person name="Chooi Y.-H."/>
        </authorList>
    </citation>
    <scope>NUCLEOTIDE SEQUENCE [LARGE SCALE GENOMIC DNA]</scope>
    <source>
        <strain evidence="9">E3</strain>
    </source>
</reference>
<dbReference type="NCBIfam" id="NF008035">
    <property type="entry name" value="PRK10767.1"/>
    <property type="match status" value="1"/>
</dbReference>
<dbReference type="Proteomes" id="UP000039324">
    <property type="component" value="Unassembled WGS sequence"/>
</dbReference>
<dbReference type="AlphaFoldDB" id="A0A0G4IPX8"/>
<feature type="zinc finger region" description="CR-type" evidence="6">
    <location>
        <begin position="189"/>
        <end position="266"/>
    </location>
</feature>
<dbReference type="CDD" id="cd06257">
    <property type="entry name" value="DnaJ"/>
    <property type="match status" value="1"/>
</dbReference>
<accession>A0A0G4IPX8</accession>
<organism evidence="9 10">
    <name type="scientific">Plasmodiophora brassicae</name>
    <name type="common">Clubroot disease agent</name>
    <dbReference type="NCBI Taxonomy" id="37360"/>
    <lineage>
        <taxon>Eukaryota</taxon>
        <taxon>Sar</taxon>
        <taxon>Rhizaria</taxon>
        <taxon>Endomyxa</taxon>
        <taxon>Phytomyxea</taxon>
        <taxon>Plasmodiophorida</taxon>
        <taxon>Plasmodiophoridae</taxon>
        <taxon>Plasmodiophora</taxon>
    </lineage>
</organism>
<dbReference type="OrthoDB" id="10256793at2759"/>
<dbReference type="CDD" id="cd10719">
    <property type="entry name" value="DnaJ_zf"/>
    <property type="match status" value="1"/>
</dbReference>
<dbReference type="InterPro" id="IPR012724">
    <property type="entry name" value="DnaJ"/>
</dbReference>